<dbReference type="Proteomes" id="UP001301653">
    <property type="component" value="Unassembled WGS sequence"/>
</dbReference>
<gene>
    <name evidence="12" type="ORF">VA603_05500</name>
</gene>
<dbReference type="EMBL" id="JAYFUH010000064">
    <property type="protein sequence ID" value="MEA5666990.1"/>
    <property type="molecule type" value="Genomic_DNA"/>
</dbReference>
<evidence type="ECO:0000256" key="6">
    <source>
        <dbReference type="ARBA" id="ARBA00022729"/>
    </source>
</evidence>
<feature type="chain" id="PRO_5045883586" evidence="9">
    <location>
        <begin position="37"/>
        <end position="867"/>
    </location>
</feature>
<evidence type="ECO:0000259" key="10">
    <source>
        <dbReference type="Pfam" id="PF13953"/>
    </source>
</evidence>
<dbReference type="InterPro" id="IPR037224">
    <property type="entry name" value="PapC_N_sf"/>
</dbReference>
<dbReference type="RefSeq" id="WP_323438191.1">
    <property type="nucleotide sequence ID" value="NZ_JAYFUH010000064.1"/>
</dbReference>
<feature type="domain" description="PapC N-terminal" evidence="11">
    <location>
        <begin position="64"/>
        <end position="210"/>
    </location>
</feature>
<evidence type="ECO:0000256" key="8">
    <source>
        <dbReference type="ARBA" id="ARBA00023237"/>
    </source>
</evidence>
<comment type="similarity">
    <text evidence="2">Belongs to the fimbrial export usher family.</text>
</comment>
<keyword evidence="5" id="KW-0812">Transmembrane</keyword>
<evidence type="ECO:0000313" key="12">
    <source>
        <dbReference type="EMBL" id="MEA5666990.1"/>
    </source>
</evidence>
<evidence type="ECO:0000313" key="13">
    <source>
        <dbReference type="Proteomes" id="UP001301653"/>
    </source>
</evidence>
<keyword evidence="6 9" id="KW-0732">Signal</keyword>
<keyword evidence="4" id="KW-1134">Transmembrane beta strand</keyword>
<dbReference type="InterPro" id="IPR025885">
    <property type="entry name" value="PapC_N"/>
</dbReference>
<organism evidence="12 13">
    <name type="scientific">Stenotrophomonas capsici</name>
    <dbReference type="NCBI Taxonomy" id="3110230"/>
    <lineage>
        <taxon>Bacteria</taxon>
        <taxon>Pseudomonadati</taxon>
        <taxon>Pseudomonadota</taxon>
        <taxon>Gammaproteobacteria</taxon>
        <taxon>Lysobacterales</taxon>
        <taxon>Lysobacteraceae</taxon>
        <taxon>Stenotrophomonas</taxon>
    </lineage>
</organism>
<name>A0ABU5V4I7_9GAMM</name>
<evidence type="ECO:0000256" key="2">
    <source>
        <dbReference type="ARBA" id="ARBA00008064"/>
    </source>
</evidence>
<keyword evidence="8" id="KW-0998">Cell outer membrane</keyword>
<feature type="signal peptide" evidence="9">
    <location>
        <begin position="1"/>
        <end position="36"/>
    </location>
</feature>
<evidence type="ECO:0000256" key="5">
    <source>
        <dbReference type="ARBA" id="ARBA00022692"/>
    </source>
</evidence>
<dbReference type="InterPro" id="IPR000015">
    <property type="entry name" value="Fimb_usher"/>
</dbReference>
<evidence type="ECO:0000256" key="1">
    <source>
        <dbReference type="ARBA" id="ARBA00004571"/>
    </source>
</evidence>
<proteinExistence type="inferred from homology"/>
<accession>A0ABU5V4I7</accession>
<protein>
    <submittedName>
        <fullName evidence="12">Fimbria/pilus outer membrane usher protein</fullName>
    </submittedName>
</protein>
<evidence type="ECO:0000256" key="7">
    <source>
        <dbReference type="ARBA" id="ARBA00023136"/>
    </source>
</evidence>
<dbReference type="Gene3D" id="3.10.20.410">
    <property type="match status" value="1"/>
</dbReference>
<keyword evidence="7" id="KW-0472">Membrane</keyword>
<dbReference type="Gene3D" id="2.60.40.2610">
    <property type="entry name" value="Outer membrane usher protein FimD, plug domain"/>
    <property type="match status" value="1"/>
</dbReference>
<dbReference type="SUPFAM" id="SSF141729">
    <property type="entry name" value="FimD N-terminal domain-like"/>
    <property type="match status" value="1"/>
</dbReference>
<reference evidence="12 13" key="1">
    <citation type="submission" date="2023-12" db="EMBL/GenBank/DDBJ databases">
        <title>Stenotrophomonas guangdongensis sp. nov., isolated from wilted pepper plants (Capsicum annuum).</title>
        <authorList>
            <person name="Qiu M."/>
            <person name="Li Y."/>
            <person name="Liu Q."/>
            <person name="Zhang X."/>
            <person name="Huang Y."/>
            <person name="Guo R."/>
            <person name="Hu M."/>
            <person name="Zhou J."/>
            <person name="Zhou X."/>
        </authorList>
    </citation>
    <scope>NUCLEOTIDE SEQUENCE [LARGE SCALE GENOMIC DNA]</scope>
    <source>
        <strain evidence="12 13">MH1</strain>
    </source>
</reference>
<keyword evidence="13" id="KW-1185">Reference proteome</keyword>
<comment type="caution">
    <text evidence="12">The sequence shown here is derived from an EMBL/GenBank/DDBJ whole genome shotgun (WGS) entry which is preliminary data.</text>
</comment>
<sequence>MPGVARHAPTRRAIGGRACRWLATAVALSAAARAWAEPVNLGERALLAQSAAGAVPLAPPANAQFNSNFLSGQARRIDLSAFSNGNPMAAGIYRVDLYVNGAWQGRRDVEFRTDASGQVDACFRPAQLEELGVDSTVLGAGTAAAVPLDDACMPVRQRIADAFGRFNSAELRYDLSIPQAVLRREARGYVSPARWDRGINAGFIGYSFNGVDSDNRTPGGQRSRSAYLGLNAGLNLAGWQFRHDANLTWNEGDGRRWQGIASYAQRGIAGVRGLLTIGQSYTNGELFDAIGYSGISLVSDDRMLPDSLRGYAPVVRGIAETNARVEIRQNQQLIHSATVSPGSFVIDDLYPTGYGGDLEVTVLEADGRRRVFKVPFGSVPQMLRAGISRYAITAGKVRNEQLDDAPWLLQATYQRGMGNRLTLYGGGNASEGYASVLYGLGLSTAVGAFAADVTHARTELAGLRRQGASVRLSYSHLIGETGTNLTVAAYRYSTRGFYSLLDAMQVRDAVRRGDGFALGRQRSQVQLTLNQPLGQRWGALYVTGSLRDFYDRAGTGKQFQVGYNHVWRALNYGFSAVRTEDGVAGRPDTEYLLSVSVPLGRGTQPLSLNVDVGARGTQGYDNSRIGITGATGEANALSYGLALSDARDADSTLVGNAEYRSRYTALSGSYSYSSAFRQAAFGANGSLVLHPGGVTFTPDRGDTMVLVEARDARDARVGNAPGLRIDGDGYAVVPYVSPYRLNTVTLDPQGMSLEVELQGSSQTVAPYAGAISHLHFATRKGRALLMRVRDGHGQAMPFGAQVVDVAGQPVGMVSQGGRIYLRSEHDAGRLQVRWGANDDQHCGVDYQVPAEASAGQAGIVSMEAICR</sequence>
<dbReference type="Pfam" id="PF13954">
    <property type="entry name" value="PapC_N"/>
    <property type="match status" value="1"/>
</dbReference>
<dbReference type="PANTHER" id="PTHR30451">
    <property type="entry name" value="OUTER MEMBRANE USHER PROTEIN"/>
    <property type="match status" value="1"/>
</dbReference>
<evidence type="ECO:0000256" key="9">
    <source>
        <dbReference type="SAM" id="SignalP"/>
    </source>
</evidence>
<dbReference type="InterPro" id="IPR025949">
    <property type="entry name" value="PapC-like_C"/>
</dbReference>
<dbReference type="Gene3D" id="2.60.40.3110">
    <property type="match status" value="1"/>
</dbReference>
<evidence type="ECO:0000259" key="11">
    <source>
        <dbReference type="Pfam" id="PF13954"/>
    </source>
</evidence>
<dbReference type="PANTHER" id="PTHR30451:SF20">
    <property type="entry name" value="FIMBRIAE USHER"/>
    <property type="match status" value="1"/>
</dbReference>
<dbReference type="InterPro" id="IPR042186">
    <property type="entry name" value="FimD_plug_dom"/>
</dbReference>
<feature type="domain" description="PapC-like C-terminal" evidence="10">
    <location>
        <begin position="785"/>
        <end position="849"/>
    </location>
</feature>
<evidence type="ECO:0000256" key="4">
    <source>
        <dbReference type="ARBA" id="ARBA00022452"/>
    </source>
</evidence>
<evidence type="ECO:0000256" key="3">
    <source>
        <dbReference type="ARBA" id="ARBA00022448"/>
    </source>
</evidence>
<dbReference type="Gene3D" id="2.60.40.2070">
    <property type="match status" value="1"/>
</dbReference>
<keyword evidence="3" id="KW-0813">Transport</keyword>
<dbReference type="Pfam" id="PF13953">
    <property type="entry name" value="PapC_C"/>
    <property type="match status" value="1"/>
</dbReference>
<dbReference type="Pfam" id="PF00577">
    <property type="entry name" value="Usher"/>
    <property type="match status" value="1"/>
</dbReference>
<comment type="subcellular location">
    <subcellularLocation>
        <location evidence="1">Cell outer membrane</location>
        <topology evidence="1">Multi-pass membrane protein</topology>
    </subcellularLocation>
</comment>
<dbReference type="InterPro" id="IPR043142">
    <property type="entry name" value="PapC-like_C_sf"/>
</dbReference>